<proteinExistence type="predicted"/>
<feature type="compositionally biased region" description="Low complexity" evidence="1">
    <location>
        <begin position="768"/>
        <end position="780"/>
    </location>
</feature>
<dbReference type="Gene3D" id="3.30.900.10">
    <property type="entry name" value="HORMA domain"/>
    <property type="match status" value="1"/>
</dbReference>
<reference evidence="3" key="1">
    <citation type="journal article" date="2020" name="Fungal Divers.">
        <title>Resolving the Mortierellaceae phylogeny through synthesis of multi-gene phylogenetics and phylogenomics.</title>
        <authorList>
            <person name="Vandepol N."/>
            <person name="Liber J."/>
            <person name="Desiro A."/>
            <person name="Na H."/>
            <person name="Kennedy M."/>
            <person name="Barry K."/>
            <person name="Grigoriev I.V."/>
            <person name="Miller A.N."/>
            <person name="O'Donnell K."/>
            <person name="Stajich J.E."/>
            <person name="Bonito G."/>
        </authorList>
    </citation>
    <scope>NUCLEOTIDE SEQUENCE</scope>
    <source>
        <strain evidence="3">NRRL 6426</strain>
    </source>
</reference>
<dbReference type="InterPro" id="IPR036570">
    <property type="entry name" value="HORMA_dom_sf"/>
</dbReference>
<feature type="region of interest" description="Disordered" evidence="1">
    <location>
        <begin position="1189"/>
        <end position="1209"/>
    </location>
</feature>
<dbReference type="OrthoDB" id="8625101at2759"/>
<feature type="region of interest" description="Disordered" evidence="1">
    <location>
        <begin position="1"/>
        <end position="33"/>
    </location>
</feature>
<feature type="compositionally biased region" description="Basic and acidic residues" evidence="1">
    <location>
        <begin position="651"/>
        <end position="661"/>
    </location>
</feature>
<feature type="compositionally biased region" description="Pro residues" evidence="1">
    <location>
        <begin position="639"/>
        <end position="648"/>
    </location>
</feature>
<dbReference type="Pfam" id="PF13915">
    <property type="entry name" value="DUF4210"/>
    <property type="match status" value="1"/>
</dbReference>
<feature type="region of interest" description="Disordered" evidence="1">
    <location>
        <begin position="583"/>
        <end position="716"/>
    </location>
</feature>
<feature type="compositionally biased region" description="Acidic residues" evidence="1">
    <location>
        <begin position="757"/>
        <end position="767"/>
    </location>
</feature>
<evidence type="ECO:0000256" key="1">
    <source>
        <dbReference type="SAM" id="MobiDB-lite"/>
    </source>
</evidence>
<dbReference type="Pfam" id="PF13889">
    <property type="entry name" value="Chromosome_seg"/>
    <property type="match status" value="1"/>
</dbReference>
<feature type="compositionally biased region" description="Polar residues" evidence="1">
    <location>
        <begin position="492"/>
        <end position="508"/>
    </location>
</feature>
<protein>
    <recommendedName>
        <fullName evidence="2">Atos-like conserved domain-containing protein</fullName>
    </recommendedName>
</protein>
<evidence type="ECO:0000313" key="4">
    <source>
        <dbReference type="Proteomes" id="UP000748756"/>
    </source>
</evidence>
<dbReference type="Proteomes" id="UP000748756">
    <property type="component" value="Unassembled WGS sequence"/>
</dbReference>
<feature type="domain" description="Atos-like conserved" evidence="2">
    <location>
        <begin position="828"/>
        <end position="918"/>
    </location>
</feature>
<feature type="compositionally biased region" description="Polar residues" evidence="1">
    <location>
        <begin position="698"/>
        <end position="714"/>
    </location>
</feature>
<feature type="region of interest" description="Disordered" evidence="1">
    <location>
        <begin position="891"/>
        <end position="942"/>
    </location>
</feature>
<gene>
    <name evidence="3" type="ORF">BG015_009908</name>
</gene>
<feature type="compositionally biased region" description="Low complexity" evidence="1">
    <location>
        <begin position="1"/>
        <end position="17"/>
    </location>
</feature>
<feature type="compositionally biased region" description="Low complexity" evidence="1">
    <location>
        <begin position="584"/>
        <end position="595"/>
    </location>
</feature>
<dbReference type="InterPro" id="IPR051506">
    <property type="entry name" value="ATOS_Transcription_Regulators"/>
</dbReference>
<organism evidence="3 4">
    <name type="scientific">Linnemannia schmuckeri</name>
    <dbReference type="NCBI Taxonomy" id="64567"/>
    <lineage>
        <taxon>Eukaryota</taxon>
        <taxon>Fungi</taxon>
        <taxon>Fungi incertae sedis</taxon>
        <taxon>Mucoromycota</taxon>
        <taxon>Mortierellomycotina</taxon>
        <taxon>Mortierellomycetes</taxon>
        <taxon>Mortierellales</taxon>
        <taxon>Mortierellaceae</taxon>
        <taxon>Linnemannia</taxon>
    </lineage>
</organism>
<dbReference type="InterPro" id="IPR033473">
    <property type="entry name" value="Atos-like_C"/>
</dbReference>
<feature type="compositionally biased region" description="Basic residues" evidence="1">
    <location>
        <begin position="899"/>
        <end position="921"/>
    </location>
</feature>
<feature type="region of interest" description="Disordered" evidence="1">
    <location>
        <begin position="730"/>
        <end position="816"/>
    </location>
</feature>
<dbReference type="PANTHER" id="PTHR13199">
    <property type="entry name" value="GH03947P"/>
    <property type="match status" value="1"/>
</dbReference>
<keyword evidence="4" id="KW-1185">Reference proteome</keyword>
<dbReference type="EMBL" id="JAAAUQ010000670">
    <property type="protein sequence ID" value="KAF9148364.1"/>
    <property type="molecule type" value="Genomic_DNA"/>
</dbReference>
<accession>A0A9P5RUR3</accession>
<feature type="compositionally biased region" description="Low complexity" evidence="1">
    <location>
        <begin position="1364"/>
        <end position="1373"/>
    </location>
</feature>
<feature type="region of interest" description="Disordered" evidence="1">
    <location>
        <begin position="1336"/>
        <end position="1373"/>
    </location>
</feature>
<feature type="region of interest" description="Disordered" evidence="1">
    <location>
        <begin position="132"/>
        <end position="162"/>
    </location>
</feature>
<dbReference type="PANTHER" id="PTHR13199:SF11">
    <property type="entry name" value="PROTEIN ATOSSA"/>
    <property type="match status" value="1"/>
</dbReference>
<feature type="compositionally biased region" description="Polar residues" evidence="1">
    <location>
        <begin position="792"/>
        <end position="816"/>
    </location>
</feature>
<dbReference type="SMART" id="SM01177">
    <property type="entry name" value="DUF4210"/>
    <property type="match status" value="1"/>
</dbReference>
<feature type="region of interest" description="Disordered" evidence="1">
    <location>
        <begin position="483"/>
        <end position="564"/>
    </location>
</feature>
<dbReference type="InterPro" id="IPR025261">
    <property type="entry name" value="Atos-like_cons_dom"/>
</dbReference>
<name>A0A9P5RUR3_9FUNG</name>
<evidence type="ECO:0000313" key="3">
    <source>
        <dbReference type="EMBL" id="KAF9148364.1"/>
    </source>
</evidence>
<feature type="compositionally biased region" description="Polar residues" evidence="1">
    <location>
        <begin position="543"/>
        <end position="561"/>
    </location>
</feature>
<feature type="region of interest" description="Disordered" evidence="1">
    <location>
        <begin position="187"/>
        <end position="210"/>
    </location>
</feature>
<comment type="caution">
    <text evidence="3">The sequence shown here is derived from an EMBL/GenBank/DDBJ whole genome shotgun (WGS) entry which is preliminary data.</text>
</comment>
<evidence type="ECO:0000259" key="2">
    <source>
        <dbReference type="SMART" id="SM01177"/>
    </source>
</evidence>
<feature type="compositionally biased region" description="Polar residues" evidence="1">
    <location>
        <begin position="187"/>
        <end position="198"/>
    </location>
</feature>
<sequence>MPLNPSPNSATNTTTLPHSHYPVVSPSATKATTSSLINSLTTSAYSKKTLPSYQQQQCQQQQHQEEQQQQQQPLLDSALFKDIMPTPNAYYSALQPSVAFTGIIPSTIVDTPAKEQDQLSHHQFQQAYPTVQPSNTHLHSHGPSSYNHSHSRSHSQAYSGCQHGPDPAVMEFLSKIGQIIIKARTSTPAVPGYPSSSIPAAGAETTTTSSTNLPTIQLQQPQQPGLESVLQDMDLWRNSTPVHVNILHSAQHVLLERWVISFIPATSSSPNAMSADLASTTSPYTGYLSPKAKQQQAAQCACPPSPVASAQLKDTTDLVLLVQSLYTQIRSLPLQNCLTSFDEKTRLVKNDLAYSVTSAHEDITQSCQDKTLYSCTQPIVGEQDTTRDAPVVDPSEEPYTEFATSLKTTLPLEFVQAASLKLINFEASHMQWGCIRVTGMYDESVGGRIAPEDFQDLTKIQKKRHSSSKTKISSASSAALAAAKLAKRQQKEQSTWTSTAQPVKSDLTQEPARSPINEPTGPNLHGLPTKNPTSIPDPHPAAGSTQPPVIDQCTQQSSSPVLSPEDQFRARLQSLKQNGNRLFSSISSSMGRSSSAAQDPAQETPRSNVLQESLLPKNDERSESTTPTQEGMQAYRFPPLSPSPPLSIPVPRRDSVSDRKGPSPLSPEAQLGRALSSTEPVVPQYGQHPAAFQPSPPYTQQHYHPSRHAISTSPLAHVITRRRSSRLSIVMNCDDSPDPGRTQSPEVNQVDRKFFNDSDDDDGDDNQDSSSRPSSNLPRRWGSLQDQRHSFTLDSRTQSANSPSRHSYLRRSSLNPLTGSHGDLFGSLVGSYEESILSGRMSTLPSKPLSFTAQIGVLANQDYKDCPPKLRCPKHVQLEFPAVFYDYESSSNKYQHGNHNTHHQHQHHYHHQPHHPYHHQNSHPQPSHSTYSTHPGASSLSHSFKSIHSFNQHVSTSPSYHPMGSYASSPNLSSFLSSSGQLSGSLGSAPNALSHSWTRSVPTVQDDPILPYVGNLDLDSGFRGARRFARMPGGMRIPLRGQVQVMIKNPNKTVVKVFLVPYDFTDMPSGTKTFLRQKYYSTGAGMGPVSSTVSSSGTLRYAIHLQFCCPAPGYVYLYRSIRVVFANRVPDGKESLRVVLEGLGIGATTLVENGVSQTPNAAEAQTADPSQVSSRNNLEERYVRMRKGEVPFSSSKRKKDQDVCMDDSTLGQPLGASPVTVFGLGLNGDFGRSIHSHNSFNSYHKQQQRLDFDGQPYQHHQHSGSGIDVDEDMDMILNLDRAQPRRKEHESSLFMTPLSQPRRMEAAATSRMVQAPEGGSYLGRNMTDEDEDYRSIPSSALIGTPSTVKAGPVRSPRLSDIPGSSPATTSSPSMFFSKESLYLGSGSMSRKEKNQILGI</sequence>